<name>A0A673VM31_SALTR</name>
<evidence type="ECO:0000256" key="1">
    <source>
        <dbReference type="SAM" id="Phobius"/>
    </source>
</evidence>
<sequence length="64" mass="7257">IDRATTGGSSTLPCLLWKNMAFPGLRVYLSFLFHIIHYCSGGGRSMYGFEKSLQFAVWRVIVKQ</sequence>
<keyword evidence="1" id="KW-1133">Transmembrane helix</keyword>
<keyword evidence="1" id="KW-0472">Membrane</keyword>
<feature type="transmembrane region" description="Helical" evidence="1">
    <location>
        <begin position="20"/>
        <end position="39"/>
    </location>
</feature>
<dbReference type="InParanoid" id="A0A673VM31"/>
<proteinExistence type="predicted"/>
<evidence type="ECO:0000313" key="2">
    <source>
        <dbReference type="Ensembl" id="ENSSTUP00000000685.1"/>
    </source>
</evidence>
<keyword evidence="1" id="KW-0812">Transmembrane</keyword>
<organism evidence="2 3">
    <name type="scientific">Salmo trutta</name>
    <name type="common">Brown trout</name>
    <dbReference type="NCBI Taxonomy" id="8032"/>
    <lineage>
        <taxon>Eukaryota</taxon>
        <taxon>Metazoa</taxon>
        <taxon>Chordata</taxon>
        <taxon>Craniata</taxon>
        <taxon>Vertebrata</taxon>
        <taxon>Euteleostomi</taxon>
        <taxon>Actinopterygii</taxon>
        <taxon>Neopterygii</taxon>
        <taxon>Teleostei</taxon>
        <taxon>Protacanthopterygii</taxon>
        <taxon>Salmoniformes</taxon>
        <taxon>Salmonidae</taxon>
        <taxon>Salmoninae</taxon>
        <taxon>Salmo</taxon>
    </lineage>
</organism>
<dbReference type="Proteomes" id="UP000472277">
    <property type="component" value="Chromosome 4"/>
</dbReference>
<accession>A0A673VM31</accession>
<dbReference type="Ensembl" id="ENSSTUT00000000744.1">
    <property type="protein sequence ID" value="ENSSTUP00000000685.1"/>
    <property type="gene ID" value="ENSSTUG00000000387.1"/>
</dbReference>
<reference evidence="2" key="1">
    <citation type="submission" date="2025-08" db="UniProtKB">
        <authorList>
            <consortium name="Ensembl"/>
        </authorList>
    </citation>
    <scope>IDENTIFICATION</scope>
</reference>
<keyword evidence="3" id="KW-1185">Reference proteome</keyword>
<protein>
    <submittedName>
        <fullName evidence="2">Uncharacterized protein</fullName>
    </submittedName>
</protein>
<dbReference type="AlphaFoldDB" id="A0A673VM31"/>
<reference evidence="2" key="2">
    <citation type="submission" date="2025-09" db="UniProtKB">
        <authorList>
            <consortium name="Ensembl"/>
        </authorList>
    </citation>
    <scope>IDENTIFICATION</scope>
</reference>
<evidence type="ECO:0000313" key="3">
    <source>
        <dbReference type="Proteomes" id="UP000472277"/>
    </source>
</evidence>